<dbReference type="GO" id="GO:0046872">
    <property type="term" value="F:metal ion binding"/>
    <property type="evidence" value="ECO:0007669"/>
    <property type="project" value="UniProtKB-KW"/>
</dbReference>
<dbReference type="Pfam" id="PF08282">
    <property type="entry name" value="Hydrolase_3"/>
    <property type="match status" value="1"/>
</dbReference>
<evidence type="ECO:0000256" key="6">
    <source>
        <dbReference type="ARBA" id="ARBA00022842"/>
    </source>
</evidence>
<proteinExistence type="inferred from homology"/>
<evidence type="ECO:0000256" key="5">
    <source>
        <dbReference type="ARBA" id="ARBA00022801"/>
    </source>
</evidence>
<comment type="cofactor">
    <cofactor evidence="1 7">
        <name>Mg(2+)</name>
        <dbReference type="ChEBI" id="CHEBI:18420"/>
    </cofactor>
</comment>
<gene>
    <name evidence="8" type="primary">kdsC</name>
    <name evidence="8" type="ORF">ERS852385_01072</name>
</gene>
<evidence type="ECO:0000256" key="1">
    <source>
        <dbReference type="ARBA" id="ARBA00001946"/>
    </source>
</evidence>
<dbReference type="EC" id="3.1.3.45" evidence="8"/>
<name>A0A173YVT4_9FIRM</name>
<dbReference type="RefSeq" id="WP_055161217.1">
    <property type="nucleotide sequence ID" value="NZ_CABIWZ010000005.1"/>
</dbReference>
<dbReference type="OrthoDB" id="9805604at2"/>
<reference evidence="8 9" key="1">
    <citation type="submission" date="2015-09" db="EMBL/GenBank/DDBJ databases">
        <authorList>
            <consortium name="Pathogen Informatics"/>
        </authorList>
    </citation>
    <scope>NUCLEOTIDE SEQUENCE [LARGE SCALE GENOMIC DNA]</scope>
    <source>
        <strain evidence="8 9">2789STDY5608828</strain>
    </source>
</reference>
<dbReference type="GO" id="GO:0019143">
    <property type="term" value="F:3-deoxy-manno-octulosonate-8-phosphatase activity"/>
    <property type="evidence" value="ECO:0007669"/>
    <property type="project" value="UniProtKB-EC"/>
</dbReference>
<feature type="binding site" evidence="7">
    <location>
        <position position="20"/>
    </location>
    <ligand>
        <name>Mg(2+)</name>
        <dbReference type="ChEBI" id="CHEBI:18420"/>
    </ligand>
</feature>
<protein>
    <submittedName>
        <fullName evidence="8">3-deoxy-D-manno-octulosonate 8-phosphate phosphatase KdsC</fullName>
        <ecNumber evidence="8">3.1.3.45</ecNumber>
    </submittedName>
</protein>
<comment type="subunit">
    <text evidence="3">Homotetramer.</text>
</comment>
<keyword evidence="6 7" id="KW-0460">Magnesium</keyword>
<dbReference type="SFLD" id="SFLDG01136">
    <property type="entry name" value="C1.6:_Phosphoserine_Phosphatas"/>
    <property type="match status" value="1"/>
</dbReference>
<organism evidence="8 9">
    <name type="scientific">Mitsuokella jalaludinii</name>
    <dbReference type="NCBI Taxonomy" id="187979"/>
    <lineage>
        <taxon>Bacteria</taxon>
        <taxon>Bacillati</taxon>
        <taxon>Bacillota</taxon>
        <taxon>Negativicutes</taxon>
        <taxon>Selenomonadales</taxon>
        <taxon>Selenomonadaceae</taxon>
        <taxon>Mitsuokella</taxon>
    </lineage>
</organism>
<dbReference type="PANTHER" id="PTHR21485">
    <property type="entry name" value="HAD SUPERFAMILY MEMBERS CMAS AND KDSC"/>
    <property type="match status" value="1"/>
</dbReference>
<dbReference type="Proteomes" id="UP000095546">
    <property type="component" value="Unassembled WGS sequence"/>
</dbReference>
<keyword evidence="9" id="KW-1185">Reference proteome</keyword>
<keyword evidence="5 8" id="KW-0378">Hydrolase</keyword>
<feature type="binding site" evidence="7">
    <location>
        <position position="113"/>
    </location>
    <ligand>
        <name>Mg(2+)</name>
        <dbReference type="ChEBI" id="CHEBI:18420"/>
    </ligand>
</feature>
<dbReference type="Gene3D" id="3.40.50.1000">
    <property type="entry name" value="HAD superfamily/HAD-like"/>
    <property type="match status" value="1"/>
</dbReference>
<dbReference type="EMBL" id="CYYU01000005">
    <property type="protein sequence ID" value="CUN67563.1"/>
    <property type="molecule type" value="Genomic_DNA"/>
</dbReference>
<evidence type="ECO:0000313" key="8">
    <source>
        <dbReference type="EMBL" id="CUN67563.1"/>
    </source>
</evidence>
<accession>A0A173YVT4</accession>
<dbReference type="GO" id="GO:0008781">
    <property type="term" value="F:N-acylneuraminate cytidylyltransferase activity"/>
    <property type="evidence" value="ECO:0007669"/>
    <property type="project" value="TreeGrafter"/>
</dbReference>
<evidence type="ECO:0000313" key="9">
    <source>
        <dbReference type="Proteomes" id="UP000095546"/>
    </source>
</evidence>
<evidence type="ECO:0000256" key="4">
    <source>
        <dbReference type="ARBA" id="ARBA00022723"/>
    </source>
</evidence>
<dbReference type="PIRSF" id="PIRSF006118">
    <property type="entry name" value="KDO8-P_Ptase"/>
    <property type="match status" value="1"/>
</dbReference>
<dbReference type="eggNOG" id="COG1778">
    <property type="taxonomic scope" value="Bacteria"/>
</dbReference>
<dbReference type="FunFam" id="3.40.50.1000:FF:000029">
    <property type="entry name" value="3-deoxy-D-manno-octulosonate 8-phosphate phosphatase KdsC"/>
    <property type="match status" value="1"/>
</dbReference>
<sequence length="186" mass="20424">MEFQEDALERAKRVKLIIFDVDGVLTDGGIYIGADGELFKPFFCRDGLGITLAHRAGLKTAIITGRQSEHLRYRAKELHITEVYQGNLDKREAYRDLKAKLGLADEEIAYFGDDLVDLPIMGQVGFPAAVGDAVQEVREAAVLQSDYPGGHGAVRQLIEFILKAQGKWQGLVAGFQAKTSMDGLAQ</sequence>
<comment type="similarity">
    <text evidence="2">Belongs to the KdsC family.</text>
</comment>
<keyword evidence="4 7" id="KW-0479">Metal-binding</keyword>
<dbReference type="InterPro" id="IPR050793">
    <property type="entry name" value="CMP-NeuNAc_synthase"/>
</dbReference>
<feature type="binding site" evidence="7">
    <location>
        <position position="22"/>
    </location>
    <ligand>
        <name>substrate</name>
    </ligand>
</feature>
<dbReference type="InterPro" id="IPR010023">
    <property type="entry name" value="KdsC_fam"/>
</dbReference>
<dbReference type="PANTHER" id="PTHR21485:SF3">
    <property type="entry name" value="N-ACYLNEURAMINATE CYTIDYLYLTRANSFERASE"/>
    <property type="match status" value="1"/>
</dbReference>
<dbReference type="CDD" id="cd01630">
    <property type="entry name" value="HAD_KDO-like"/>
    <property type="match status" value="1"/>
</dbReference>
<dbReference type="SUPFAM" id="SSF56784">
    <property type="entry name" value="HAD-like"/>
    <property type="match status" value="1"/>
</dbReference>
<dbReference type="STRING" id="187979.ERS852385_01072"/>
<dbReference type="SFLD" id="SFLDG01138">
    <property type="entry name" value="C1.6.2:_Deoxy-d-mannose-octulo"/>
    <property type="match status" value="1"/>
</dbReference>
<dbReference type="InterPro" id="IPR023214">
    <property type="entry name" value="HAD_sf"/>
</dbReference>
<dbReference type="SFLD" id="SFLDS00003">
    <property type="entry name" value="Haloacid_Dehalogenase"/>
    <property type="match status" value="1"/>
</dbReference>
<evidence type="ECO:0000256" key="3">
    <source>
        <dbReference type="ARBA" id="ARBA00011881"/>
    </source>
</evidence>
<dbReference type="InterPro" id="IPR036412">
    <property type="entry name" value="HAD-like_sf"/>
</dbReference>
<dbReference type="AlphaFoldDB" id="A0A173YVT4"/>
<dbReference type="NCBIfam" id="TIGR01670">
    <property type="entry name" value="KdsC-phosphatas"/>
    <property type="match status" value="1"/>
</dbReference>
<evidence type="ECO:0000256" key="7">
    <source>
        <dbReference type="PIRSR" id="PIRSR006118-2"/>
    </source>
</evidence>
<evidence type="ECO:0000256" key="2">
    <source>
        <dbReference type="ARBA" id="ARBA00005893"/>
    </source>
</evidence>